<keyword evidence="2" id="KW-1185">Reference proteome</keyword>
<accession>A0A4D6L2P9</accession>
<proteinExistence type="predicted"/>
<evidence type="ECO:0000313" key="2">
    <source>
        <dbReference type="Proteomes" id="UP000501690"/>
    </source>
</evidence>
<name>A0A4D6L2P9_VIGUN</name>
<reference evidence="1 2" key="1">
    <citation type="submission" date="2019-04" db="EMBL/GenBank/DDBJ databases">
        <title>An improved genome assembly and genetic linkage map for asparagus bean, Vigna unguiculata ssp. sesquipedialis.</title>
        <authorList>
            <person name="Xia Q."/>
            <person name="Zhang R."/>
            <person name="Dong Y."/>
        </authorList>
    </citation>
    <scope>NUCLEOTIDE SEQUENCE [LARGE SCALE GENOMIC DNA]</scope>
    <source>
        <tissue evidence="1">Leaf</tissue>
    </source>
</reference>
<dbReference type="EMBL" id="CP039346">
    <property type="protein sequence ID" value="QCD82745.1"/>
    <property type="molecule type" value="Genomic_DNA"/>
</dbReference>
<evidence type="ECO:0000313" key="1">
    <source>
        <dbReference type="EMBL" id="QCD82745.1"/>
    </source>
</evidence>
<protein>
    <submittedName>
        <fullName evidence="1">Uncharacterized protein</fullName>
    </submittedName>
</protein>
<dbReference type="AlphaFoldDB" id="A0A4D6L2P9"/>
<gene>
    <name evidence="1" type="ORF">DEO72_LG2g3086</name>
</gene>
<dbReference type="Proteomes" id="UP000501690">
    <property type="component" value="Linkage Group LG2"/>
</dbReference>
<organism evidence="1 2">
    <name type="scientific">Vigna unguiculata</name>
    <name type="common">Cowpea</name>
    <dbReference type="NCBI Taxonomy" id="3917"/>
    <lineage>
        <taxon>Eukaryota</taxon>
        <taxon>Viridiplantae</taxon>
        <taxon>Streptophyta</taxon>
        <taxon>Embryophyta</taxon>
        <taxon>Tracheophyta</taxon>
        <taxon>Spermatophyta</taxon>
        <taxon>Magnoliopsida</taxon>
        <taxon>eudicotyledons</taxon>
        <taxon>Gunneridae</taxon>
        <taxon>Pentapetalae</taxon>
        <taxon>rosids</taxon>
        <taxon>fabids</taxon>
        <taxon>Fabales</taxon>
        <taxon>Fabaceae</taxon>
        <taxon>Papilionoideae</taxon>
        <taxon>50 kb inversion clade</taxon>
        <taxon>NPAAA clade</taxon>
        <taxon>indigoferoid/millettioid clade</taxon>
        <taxon>Phaseoleae</taxon>
        <taxon>Vigna</taxon>
    </lineage>
</organism>
<sequence>MSKWVVCSSAQPCNPPQQPSLIFVSTKGSCDVPLKEASLNVDTDYELFIDDLLQSLVALGTITNESPIESTKILREQPWKLPHLHEVNWHASITIVASRARSDFRSHCSVSKHLAHHETTAKQ</sequence>